<dbReference type="Pfam" id="PF13454">
    <property type="entry name" value="NAD_binding_9"/>
    <property type="match status" value="1"/>
</dbReference>
<feature type="domain" description="FAD-dependent urate hydroxylase HpyO/Asp monooxygenase CreE-like FAD/NAD(P)-binding" evidence="1">
    <location>
        <begin position="15"/>
        <end position="160"/>
    </location>
</feature>
<dbReference type="PANTHER" id="PTHR38663">
    <property type="match status" value="1"/>
</dbReference>
<dbReference type="EMBL" id="BLAY01000124">
    <property type="protein sequence ID" value="GET41486.1"/>
    <property type="molecule type" value="Genomic_DNA"/>
</dbReference>
<comment type="caution">
    <text evidence="2">The sequence shown here is derived from an EMBL/GenBank/DDBJ whole genome shotgun (WGS) entry which is preliminary data.</text>
</comment>
<dbReference type="AlphaFoldDB" id="A0AAV3XL23"/>
<dbReference type="RefSeq" id="WP_373872920.1">
    <property type="nucleotide sequence ID" value="NZ_BLAY01000124.1"/>
</dbReference>
<evidence type="ECO:0000259" key="1">
    <source>
        <dbReference type="Pfam" id="PF13454"/>
    </source>
</evidence>
<evidence type="ECO:0000313" key="2">
    <source>
        <dbReference type="EMBL" id="GET41486.1"/>
    </source>
</evidence>
<accession>A0AAV3XL23</accession>
<dbReference type="InterPro" id="IPR038732">
    <property type="entry name" value="HpyO/CreE_NAD-binding"/>
</dbReference>
<reference evidence="2" key="1">
    <citation type="submission" date="2019-10" db="EMBL/GenBank/DDBJ databases">
        <title>Draft genome sequece of Microseira wollei NIES-4236.</title>
        <authorList>
            <person name="Yamaguchi H."/>
            <person name="Suzuki S."/>
            <person name="Kawachi M."/>
        </authorList>
    </citation>
    <scope>NUCLEOTIDE SEQUENCE</scope>
    <source>
        <strain evidence="2">NIES-4236</strain>
    </source>
</reference>
<dbReference type="Gene3D" id="3.50.50.60">
    <property type="entry name" value="FAD/NAD(P)-binding domain"/>
    <property type="match status" value="1"/>
</dbReference>
<dbReference type="Proteomes" id="UP001050975">
    <property type="component" value="Unassembled WGS sequence"/>
</dbReference>
<dbReference type="PANTHER" id="PTHR38663:SF1">
    <property type="entry name" value="L-ORNITHINE N(5)-MONOOXYGENASE"/>
    <property type="match status" value="1"/>
</dbReference>
<keyword evidence="3" id="KW-1185">Reference proteome</keyword>
<dbReference type="InterPro" id="IPR036188">
    <property type="entry name" value="FAD/NAD-bd_sf"/>
</dbReference>
<protein>
    <recommendedName>
        <fullName evidence="1">FAD-dependent urate hydroxylase HpyO/Asp monooxygenase CreE-like FAD/NAD(P)-binding domain-containing protein</fullName>
    </recommendedName>
</protein>
<sequence length="205" mass="23623">MRVTPASLPEQIDMAIVGAGPHALTLATHLLQKRQSMRGRFLVFDPSGSWMSQWRHQFAALEIPHLRSPAVHHVDPNPYELRRFAENRPNELFPPYDLPGTELFEDFCLDAIRRWHLQDQVVKAKVTAIEPPLNRLHPCFRLWLESGQSIKARRVVLAKGSSTLNLPEWVSKIPSGYPSDRLCHSQQVDLRTLHLTSINYRRRVD</sequence>
<proteinExistence type="predicted"/>
<evidence type="ECO:0000313" key="3">
    <source>
        <dbReference type="Proteomes" id="UP001050975"/>
    </source>
</evidence>
<gene>
    <name evidence="2" type="ORF">MiSe_62980</name>
</gene>
<dbReference type="SUPFAM" id="SSF51905">
    <property type="entry name" value="FAD/NAD(P)-binding domain"/>
    <property type="match status" value="1"/>
</dbReference>
<name>A0AAV3XL23_9CYAN</name>
<organism evidence="2 3">
    <name type="scientific">Microseira wollei NIES-4236</name>
    <dbReference type="NCBI Taxonomy" id="2530354"/>
    <lineage>
        <taxon>Bacteria</taxon>
        <taxon>Bacillati</taxon>
        <taxon>Cyanobacteriota</taxon>
        <taxon>Cyanophyceae</taxon>
        <taxon>Oscillatoriophycideae</taxon>
        <taxon>Aerosakkonematales</taxon>
        <taxon>Aerosakkonemataceae</taxon>
        <taxon>Microseira</taxon>
    </lineage>
</organism>